<proteinExistence type="predicted"/>
<protein>
    <submittedName>
        <fullName evidence="1">Spore protease YyaC</fullName>
    </submittedName>
</protein>
<keyword evidence="1" id="KW-0645">Protease</keyword>
<organism evidence="1 2">
    <name type="scientific">Paenibacillus agricola</name>
    <dbReference type="NCBI Taxonomy" id="2716264"/>
    <lineage>
        <taxon>Bacteria</taxon>
        <taxon>Bacillati</taxon>
        <taxon>Bacillota</taxon>
        <taxon>Bacilli</taxon>
        <taxon>Bacillales</taxon>
        <taxon>Paenibacillaceae</taxon>
        <taxon>Paenibacillus</taxon>
    </lineage>
</organism>
<dbReference type="RefSeq" id="WP_166150996.1">
    <property type="nucleotide sequence ID" value="NZ_JAAOIW010000005.1"/>
</dbReference>
<keyword evidence="2" id="KW-1185">Reference proteome</keyword>
<gene>
    <name evidence="1" type="primary">yyaC</name>
    <name evidence="1" type="ORF">G9U52_15235</name>
</gene>
<name>A0ABX0J478_9BACL</name>
<dbReference type="Pfam" id="PF06866">
    <property type="entry name" value="DUF1256"/>
    <property type="match status" value="1"/>
</dbReference>
<dbReference type="InterPro" id="IPR023430">
    <property type="entry name" value="Pept_HybD-like_dom_sf"/>
</dbReference>
<evidence type="ECO:0000313" key="1">
    <source>
        <dbReference type="EMBL" id="NHN31192.1"/>
    </source>
</evidence>
<dbReference type="NCBIfam" id="TIGR02841">
    <property type="entry name" value="spore_YyaC"/>
    <property type="match status" value="1"/>
</dbReference>
<reference evidence="1" key="1">
    <citation type="submission" date="2020-03" db="EMBL/GenBank/DDBJ databases">
        <title>Draft sequencing of Paenibacilllus sp. S3N08.</title>
        <authorList>
            <person name="Kim D.-U."/>
        </authorList>
    </citation>
    <scope>NUCLEOTIDE SEQUENCE</scope>
    <source>
        <strain evidence="1">S3N08</strain>
    </source>
</reference>
<accession>A0ABX0J478</accession>
<keyword evidence="1" id="KW-0378">Hydrolase</keyword>
<evidence type="ECO:0000313" key="2">
    <source>
        <dbReference type="Proteomes" id="UP001165962"/>
    </source>
</evidence>
<dbReference type="GO" id="GO:0006508">
    <property type="term" value="P:proteolysis"/>
    <property type="evidence" value="ECO:0007669"/>
    <property type="project" value="UniProtKB-KW"/>
</dbReference>
<comment type="caution">
    <text evidence="1">The sequence shown here is derived from an EMBL/GenBank/DDBJ whole genome shotgun (WGS) entry which is preliminary data.</text>
</comment>
<sequence length="218" mass="22670">MAKGNVAVAHEDVFSGVKYGRLNGATELTTALSALIPNHLTVNDVIFVCIGTDRSSGDSLGPLVGTFLRGIGYGNVVGTLDDPTHAVNLAERVAGLPAGKTVIAIDACLGQSSSVGLLNAHKGAIKPGAGVGKTHLPEVGDYAISGVVNVGGFMEYFVLQNTRLSVVMKLAKDITSALVNIFPLSGESRVVETEVIAIEPVKKKRGRPRKVKEALVTV</sequence>
<dbReference type="GO" id="GO:0008233">
    <property type="term" value="F:peptidase activity"/>
    <property type="evidence" value="ECO:0007669"/>
    <property type="project" value="UniProtKB-KW"/>
</dbReference>
<dbReference type="Proteomes" id="UP001165962">
    <property type="component" value="Unassembled WGS sequence"/>
</dbReference>
<dbReference type="EMBL" id="JAAOIW010000005">
    <property type="protein sequence ID" value="NHN31192.1"/>
    <property type="molecule type" value="Genomic_DNA"/>
</dbReference>
<dbReference type="InterPro" id="IPR009665">
    <property type="entry name" value="YyaC"/>
</dbReference>
<dbReference type="SUPFAM" id="SSF53163">
    <property type="entry name" value="HybD-like"/>
    <property type="match status" value="1"/>
</dbReference>